<sequence length="360" mass="39302">MAPRLHLLRTTRLLNRSYATASSSSTPPHFRVFDRRIKEAQRTRAALSPHSRTVDYLRDTIASRLAERLLLITRPLPHILDLGSGACHIAKSILTDPTLSELIPRINKLTCTDASSTLLHRDDTEPWAQSSPFELERLCVDEESILSDPTNFPYPADTFSAALSASSLHWINDLPSVLASVNTLLRPDSPFLGAMVGGDTLFELRTSLQLAELERRGGVSPHVSPMADTRDVGGLMDKAGFQLLTVDVEDFVVDYPDMARLCMDLGWMGEGNAVLGREMGGIGRDVWMAAEAIYKELHGNEDGTVPATFRIIYMIGWKKGAGQPQPLQRGTGQVSLKEALANVGPSGGKKEGNGEKDGNS</sequence>
<feature type="region of interest" description="Disordered" evidence="3">
    <location>
        <begin position="321"/>
        <end position="360"/>
    </location>
</feature>
<reference evidence="5 6" key="1">
    <citation type="submission" date="2019-04" db="EMBL/GenBank/DDBJ databases">
        <title>Comparative genomics and transcriptomics to analyze fruiting body development in filamentous ascomycetes.</title>
        <authorList>
            <consortium name="DOE Joint Genome Institute"/>
            <person name="Lutkenhaus R."/>
            <person name="Traeger S."/>
            <person name="Breuer J."/>
            <person name="Kuo A."/>
            <person name="Lipzen A."/>
            <person name="Pangilinan J."/>
            <person name="Dilworth D."/>
            <person name="Sandor L."/>
            <person name="Poggeler S."/>
            <person name="Barry K."/>
            <person name="Grigoriev I.V."/>
            <person name="Nowrousian M."/>
        </authorList>
    </citation>
    <scope>NUCLEOTIDE SEQUENCE [LARGE SCALE GENOMIC DNA]</scope>
    <source>
        <strain evidence="5 6">CBS 389.68</strain>
    </source>
</reference>
<dbReference type="SUPFAM" id="SSF53335">
    <property type="entry name" value="S-adenosyl-L-methionine-dependent methyltransferases"/>
    <property type="match status" value="1"/>
</dbReference>
<dbReference type="OrthoDB" id="16816at2759"/>
<evidence type="ECO:0000256" key="3">
    <source>
        <dbReference type="SAM" id="MobiDB-lite"/>
    </source>
</evidence>
<feature type="domain" description="Methyltransferase type 11" evidence="4">
    <location>
        <begin position="80"/>
        <end position="189"/>
    </location>
</feature>
<dbReference type="EMBL" id="ML220129">
    <property type="protein sequence ID" value="TGZ79701.1"/>
    <property type="molecule type" value="Genomic_DNA"/>
</dbReference>
<dbReference type="AlphaFoldDB" id="A0A4S2MT94"/>
<protein>
    <submittedName>
        <fullName evidence="5">S-adenosyl-L-methionine-dependent methyltransferase</fullName>
    </submittedName>
</protein>
<keyword evidence="1 5" id="KW-0489">Methyltransferase</keyword>
<dbReference type="GO" id="GO:0005739">
    <property type="term" value="C:mitochondrion"/>
    <property type="evidence" value="ECO:0007669"/>
    <property type="project" value="TreeGrafter"/>
</dbReference>
<evidence type="ECO:0000259" key="4">
    <source>
        <dbReference type="Pfam" id="PF08241"/>
    </source>
</evidence>
<organism evidence="5 6">
    <name type="scientific">Ascodesmis nigricans</name>
    <dbReference type="NCBI Taxonomy" id="341454"/>
    <lineage>
        <taxon>Eukaryota</taxon>
        <taxon>Fungi</taxon>
        <taxon>Dikarya</taxon>
        <taxon>Ascomycota</taxon>
        <taxon>Pezizomycotina</taxon>
        <taxon>Pezizomycetes</taxon>
        <taxon>Pezizales</taxon>
        <taxon>Ascodesmidaceae</taxon>
        <taxon>Ascodesmis</taxon>
    </lineage>
</organism>
<evidence type="ECO:0000256" key="2">
    <source>
        <dbReference type="ARBA" id="ARBA00022679"/>
    </source>
</evidence>
<dbReference type="InterPro" id="IPR013216">
    <property type="entry name" value="Methyltransf_11"/>
</dbReference>
<proteinExistence type="predicted"/>
<evidence type="ECO:0000313" key="5">
    <source>
        <dbReference type="EMBL" id="TGZ79701.1"/>
    </source>
</evidence>
<dbReference type="Gene3D" id="3.40.50.150">
    <property type="entry name" value="Vaccinia Virus protein VP39"/>
    <property type="match status" value="1"/>
</dbReference>
<dbReference type="Pfam" id="PF08241">
    <property type="entry name" value="Methyltransf_11"/>
    <property type="match status" value="1"/>
</dbReference>
<dbReference type="Proteomes" id="UP000298138">
    <property type="component" value="Unassembled WGS sequence"/>
</dbReference>
<dbReference type="GO" id="GO:0032259">
    <property type="term" value="P:methylation"/>
    <property type="evidence" value="ECO:0007669"/>
    <property type="project" value="UniProtKB-KW"/>
</dbReference>
<dbReference type="GO" id="GO:0032981">
    <property type="term" value="P:mitochondrial respiratory chain complex I assembly"/>
    <property type="evidence" value="ECO:0007669"/>
    <property type="project" value="TreeGrafter"/>
</dbReference>
<feature type="compositionally biased region" description="Basic and acidic residues" evidence="3">
    <location>
        <begin position="348"/>
        <end position="360"/>
    </location>
</feature>
<name>A0A4S2MT94_9PEZI</name>
<accession>A0A4S2MT94</accession>
<dbReference type="PANTHER" id="PTHR13090">
    <property type="entry name" value="ARGININE-HYDROXYLASE NDUFAF5, MITOCHONDRIAL"/>
    <property type="match status" value="1"/>
</dbReference>
<gene>
    <name evidence="5" type="ORF">EX30DRAFT_332888</name>
</gene>
<evidence type="ECO:0000256" key="1">
    <source>
        <dbReference type="ARBA" id="ARBA00022603"/>
    </source>
</evidence>
<dbReference type="STRING" id="341454.A0A4S2MT94"/>
<dbReference type="InterPro" id="IPR029063">
    <property type="entry name" value="SAM-dependent_MTases_sf"/>
</dbReference>
<dbReference type="InterPro" id="IPR050602">
    <property type="entry name" value="Malonyl-ACP_OMT"/>
</dbReference>
<evidence type="ECO:0000313" key="6">
    <source>
        <dbReference type="Proteomes" id="UP000298138"/>
    </source>
</evidence>
<dbReference type="GO" id="GO:0008757">
    <property type="term" value="F:S-adenosylmethionine-dependent methyltransferase activity"/>
    <property type="evidence" value="ECO:0007669"/>
    <property type="project" value="InterPro"/>
</dbReference>
<keyword evidence="6" id="KW-1185">Reference proteome</keyword>
<dbReference type="InParanoid" id="A0A4S2MT94"/>
<feature type="compositionally biased region" description="Polar residues" evidence="3">
    <location>
        <begin position="325"/>
        <end position="334"/>
    </location>
</feature>
<dbReference type="PANTHER" id="PTHR13090:SF1">
    <property type="entry name" value="ARGININE-HYDROXYLASE NDUFAF5, MITOCHONDRIAL"/>
    <property type="match status" value="1"/>
</dbReference>
<keyword evidence="2 5" id="KW-0808">Transferase</keyword>